<evidence type="ECO:0000256" key="2">
    <source>
        <dbReference type="ARBA" id="ARBA00022723"/>
    </source>
</evidence>
<dbReference type="GO" id="GO:0005634">
    <property type="term" value="C:nucleus"/>
    <property type="evidence" value="ECO:0007669"/>
    <property type="project" value="UniProtKB-SubCell"/>
</dbReference>
<feature type="compositionally biased region" description="Low complexity" evidence="6">
    <location>
        <begin position="52"/>
        <end position="61"/>
    </location>
</feature>
<keyword evidence="5" id="KW-0539">Nucleus</keyword>
<dbReference type="InterPro" id="IPR052035">
    <property type="entry name" value="ZnF_BED_domain_contain"/>
</dbReference>
<dbReference type="AlphaFoldDB" id="A0A067N7E9"/>
<protein>
    <submittedName>
        <fullName evidence="7">Uncharacterized protein</fullName>
    </submittedName>
</protein>
<keyword evidence="8" id="KW-1185">Reference proteome</keyword>
<name>A0A067N7E9_BOTB1</name>
<dbReference type="GO" id="GO:0008270">
    <property type="term" value="F:zinc ion binding"/>
    <property type="evidence" value="ECO:0007669"/>
    <property type="project" value="UniProtKB-KW"/>
</dbReference>
<evidence type="ECO:0000256" key="3">
    <source>
        <dbReference type="ARBA" id="ARBA00022771"/>
    </source>
</evidence>
<comment type="subcellular location">
    <subcellularLocation>
        <location evidence="1">Nucleus</location>
    </subcellularLocation>
</comment>
<dbReference type="EMBL" id="KL198019">
    <property type="protein sequence ID" value="KDQ19706.1"/>
    <property type="molecule type" value="Genomic_DNA"/>
</dbReference>
<sequence length="286" mass="32899">MPQAPPWLPLRLDNESNPDGQQPPHRWRCANADSNSDTDDNDTGNGGGNSHGNGNDNDNNTLPQSTDATPTLSKEEMERRWIAENFTSVKWLNTDGTPKTDEEIRDIQMSTWKSPIYGHFKHKPKIIIHTKTGKRVYVFKCQKPGKLHGRTIKHVRNQTITMNLRKHKQRCAGTTTKPLLKYSRELLQLKLAQWCTKCRWLFALVDDEGFEEIMQMLQTDVELPSSKTISCNIKEFKLETDKNDVKGKMHVSIDGWATPNTISFLGITLHFFHEGRMWWLILDFIA</sequence>
<evidence type="ECO:0000256" key="6">
    <source>
        <dbReference type="SAM" id="MobiDB-lite"/>
    </source>
</evidence>
<evidence type="ECO:0000256" key="5">
    <source>
        <dbReference type="ARBA" id="ARBA00023242"/>
    </source>
</evidence>
<organism evidence="7 8">
    <name type="scientific">Botryobasidium botryosum (strain FD-172 SS1)</name>
    <dbReference type="NCBI Taxonomy" id="930990"/>
    <lineage>
        <taxon>Eukaryota</taxon>
        <taxon>Fungi</taxon>
        <taxon>Dikarya</taxon>
        <taxon>Basidiomycota</taxon>
        <taxon>Agaricomycotina</taxon>
        <taxon>Agaricomycetes</taxon>
        <taxon>Cantharellales</taxon>
        <taxon>Botryobasidiaceae</taxon>
        <taxon>Botryobasidium</taxon>
    </lineage>
</organism>
<reference evidence="8" key="1">
    <citation type="journal article" date="2014" name="Proc. Natl. Acad. Sci. U.S.A.">
        <title>Extensive sampling of basidiomycete genomes demonstrates inadequacy of the white-rot/brown-rot paradigm for wood decay fungi.</title>
        <authorList>
            <person name="Riley R."/>
            <person name="Salamov A.A."/>
            <person name="Brown D.W."/>
            <person name="Nagy L.G."/>
            <person name="Floudas D."/>
            <person name="Held B.W."/>
            <person name="Levasseur A."/>
            <person name="Lombard V."/>
            <person name="Morin E."/>
            <person name="Otillar R."/>
            <person name="Lindquist E.A."/>
            <person name="Sun H."/>
            <person name="LaButti K.M."/>
            <person name="Schmutz J."/>
            <person name="Jabbour D."/>
            <person name="Luo H."/>
            <person name="Baker S.E."/>
            <person name="Pisabarro A.G."/>
            <person name="Walton J.D."/>
            <person name="Blanchette R.A."/>
            <person name="Henrissat B."/>
            <person name="Martin F."/>
            <person name="Cullen D."/>
            <person name="Hibbett D.S."/>
            <person name="Grigoriev I.V."/>
        </authorList>
    </citation>
    <scope>NUCLEOTIDE SEQUENCE [LARGE SCALE GENOMIC DNA]</scope>
    <source>
        <strain evidence="8">FD-172 SS1</strain>
    </source>
</reference>
<feature type="compositionally biased region" description="Polar residues" evidence="6">
    <location>
        <begin position="62"/>
        <end position="72"/>
    </location>
</feature>
<evidence type="ECO:0000256" key="4">
    <source>
        <dbReference type="ARBA" id="ARBA00022833"/>
    </source>
</evidence>
<evidence type="ECO:0000313" key="8">
    <source>
        <dbReference type="Proteomes" id="UP000027195"/>
    </source>
</evidence>
<feature type="region of interest" description="Disordered" evidence="6">
    <location>
        <begin position="1"/>
        <end position="76"/>
    </location>
</feature>
<dbReference type="SUPFAM" id="SSF140996">
    <property type="entry name" value="Hermes dimerisation domain"/>
    <property type="match status" value="1"/>
</dbReference>
<keyword evidence="2" id="KW-0479">Metal-binding</keyword>
<proteinExistence type="predicted"/>
<evidence type="ECO:0000313" key="7">
    <source>
        <dbReference type="EMBL" id="KDQ19706.1"/>
    </source>
</evidence>
<dbReference type="PANTHER" id="PTHR46481">
    <property type="entry name" value="ZINC FINGER BED DOMAIN-CONTAINING PROTEIN 4"/>
    <property type="match status" value="1"/>
</dbReference>
<gene>
    <name evidence="7" type="ORF">BOTBODRAFT_170762</name>
</gene>
<keyword evidence="4" id="KW-0862">Zinc</keyword>
<dbReference type="STRING" id="930990.A0A067N7E9"/>
<evidence type="ECO:0000256" key="1">
    <source>
        <dbReference type="ARBA" id="ARBA00004123"/>
    </source>
</evidence>
<accession>A0A067N7E9</accession>
<keyword evidence="3" id="KW-0863">Zinc-finger</keyword>
<dbReference type="PANTHER" id="PTHR46481:SF10">
    <property type="entry name" value="ZINC FINGER BED DOMAIN-CONTAINING PROTEIN 39"/>
    <property type="match status" value="1"/>
</dbReference>
<dbReference type="HOGENOM" id="CLU_084810_0_0_1"/>
<dbReference type="OrthoDB" id="3247971at2759"/>
<dbReference type="Proteomes" id="UP000027195">
    <property type="component" value="Unassembled WGS sequence"/>
</dbReference>
<dbReference type="InParanoid" id="A0A067N7E9"/>